<dbReference type="InterPro" id="IPR050740">
    <property type="entry name" value="Aldehyde_DH_Superfamily"/>
</dbReference>
<feature type="domain" description="Aldehyde dehydrogenase" evidence="2">
    <location>
        <begin position="35"/>
        <end position="128"/>
    </location>
</feature>
<dbReference type="EMBL" id="JABVEC010000002">
    <property type="protein sequence ID" value="MBC6464844.1"/>
    <property type="molecule type" value="Genomic_DNA"/>
</dbReference>
<dbReference type="Proteomes" id="UP000805614">
    <property type="component" value="Unassembled WGS sequence"/>
</dbReference>
<dbReference type="InterPro" id="IPR016163">
    <property type="entry name" value="Ald_DH_C"/>
</dbReference>
<protein>
    <submittedName>
        <fullName evidence="3">Aldehyde dehydrogenase family protein</fullName>
    </submittedName>
</protein>
<keyword evidence="4" id="KW-1185">Reference proteome</keyword>
<dbReference type="InterPro" id="IPR015590">
    <property type="entry name" value="Aldehyde_DH_dom"/>
</dbReference>
<accession>A0ABR7LJA6</accession>
<keyword evidence="1" id="KW-0560">Oxidoreductase</keyword>
<reference evidence="3 4" key="1">
    <citation type="submission" date="2020-06" db="EMBL/GenBank/DDBJ databases">
        <title>Actinomadura xiongansis sp. nov., isolated from soil of Baiyangdian.</title>
        <authorList>
            <person name="Zhang X."/>
        </authorList>
    </citation>
    <scope>NUCLEOTIDE SEQUENCE [LARGE SCALE GENOMIC DNA]</scope>
    <source>
        <strain evidence="3 4">HBUM206468</strain>
    </source>
</reference>
<evidence type="ECO:0000259" key="2">
    <source>
        <dbReference type="Pfam" id="PF00171"/>
    </source>
</evidence>
<evidence type="ECO:0000313" key="4">
    <source>
        <dbReference type="Proteomes" id="UP000805614"/>
    </source>
</evidence>
<gene>
    <name evidence="3" type="ORF">HKK74_04935</name>
</gene>
<comment type="caution">
    <text evidence="3">The sequence shown here is derived from an EMBL/GenBank/DDBJ whole genome shotgun (WGS) entry which is preliminary data.</text>
</comment>
<dbReference type="PANTHER" id="PTHR43353">
    <property type="entry name" value="SUCCINATE-SEMIALDEHYDE DEHYDROGENASE, MITOCHONDRIAL"/>
    <property type="match status" value="1"/>
</dbReference>
<organism evidence="3 4">
    <name type="scientific">Actinomadura alba</name>
    <dbReference type="NCBI Taxonomy" id="406431"/>
    <lineage>
        <taxon>Bacteria</taxon>
        <taxon>Bacillati</taxon>
        <taxon>Actinomycetota</taxon>
        <taxon>Actinomycetes</taxon>
        <taxon>Streptosporangiales</taxon>
        <taxon>Thermomonosporaceae</taxon>
        <taxon>Actinomadura</taxon>
    </lineage>
</organism>
<name>A0ABR7LJA6_9ACTN</name>
<dbReference type="SUPFAM" id="SSF53720">
    <property type="entry name" value="ALDH-like"/>
    <property type="match status" value="1"/>
</dbReference>
<dbReference type="InterPro" id="IPR016161">
    <property type="entry name" value="Ald_DH/histidinol_DH"/>
</dbReference>
<dbReference type="Gene3D" id="3.40.309.10">
    <property type="entry name" value="Aldehyde Dehydrogenase, Chain A, domain 2"/>
    <property type="match status" value="1"/>
</dbReference>
<dbReference type="Pfam" id="PF00171">
    <property type="entry name" value="Aldedh"/>
    <property type="match status" value="1"/>
</dbReference>
<proteinExistence type="predicted"/>
<dbReference type="PANTHER" id="PTHR43353:SF5">
    <property type="entry name" value="SUCCINATE-SEMIALDEHYDE DEHYDROGENASE, MITOCHONDRIAL"/>
    <property type="match status" value="1"/>
</dbReference>
<evidence type="ECO:0000313" key="3">
    <source>
        <dbReference type="EMBL" id="MBC6464844.1"/>
    </source>
</evidence>
<evidence type="ECO:0000256" key="1">
    <source>
        <dbReference type="ARBA" id="ARBA00023002"/>
    </source>
</evidence>
<sequence>MRTYVVTYTAALAQHGGSPRPSRAPWWPRCATRASRAWRRGAELRLGGRPVPGRGSFYPPTLLTGVPEDALITRREFFGPVAAIAAYDDEASMVAAANATSAGLVAFVYTRDLDRAVRVGAGSTYGEIPTIAVMIPRRVSQLPSWWRCRSARSLAWWSRTLRRSVGSFTTVSVDGDGPGRSGGVAPFLRRDLAVVRGL</sequence>